<dbReference type="EMBL" id="EQ999981">
    <property type="protein sequence ID" value="EEQ92431.2"/>
    <property type="molecule type" value="Genomic_DNA"/>
</dbReference>
<dbReference type="RefSeq" id="XP_045278756.1">
    <property type="nucleotide sequence ID" value="XM_045423337.1"/>
</dbReference>
<gene>
    <name evidence="1" type="ORF">BDCG_07551</name>
</gene>
<organism evidence="1 2">
    <name type="scientific">Ajellomyces dermatitidis (strain ER-3 / ATCC MYA-2586)</name>
    <name type="common">Blastomyces dermatitidis</name>
    <dbReference type="NCBI Taxonomy" id="559297"/>
    <lineage>
        <taxon>Eukaryota</taxon>
        <taxon>Fungi</taxon>
        <taxon>Dikarya</taxon>
        <taxon>Ascomycota</taxon>
        <taxon>Pezizomycotina</taxon>
        <taxon>Eurotiomycetes</taxon>
        <taxon>Eurotiomycetidae</taxon>
        <taxon>Onygenales</taxon>
        <taxon>Ajellomycetaceae</taxon>
        <taxon>Blastomyces</taxon>
    </lineage>
</organism>
<keyword evidence="2" id="KW-1185">Reference proteome</keyword>
<dbReference type="GO" id="GO:0008168">
    <property type="term" value="F:methyltransferase activity"/>
    <property type="evidence" value="ECO:0007669"/>
    <property type="project" value="UniProtKB-KW"/>
</dbReference>
<protein>
    <submittedName>
        <fullName evidence="1">TAM domain methyltransferase</fullName>
    </submittedName>
</protein>
<dbReference type="GO" id="GO:0032259">
    <property type="term" value="P:methylation"/>
    <property type="evidence" value="ECO:0007669"/>
    <property type="project" value="UniProtKB-KW"/>
</dbReference>
<sequence>MKSVAITLKVLNTSISLTEKVKLEIKKIKLNIERVKLKIEKKKITMKKKKIIIEKIKLNIENTKLAVQLMKQSLKHWVPPNIKFYVDDVEKDWTYGPDEAFDVIHARQMGGSISD</sequence>
<dbReference type="Proteomes" id="UP000002039">
    <property type="component" value="Unassembled WGS sequence"/>
</dbReference>
<accession>A0ABP2F7T1</accession>
<evidence type="ECO:0000313" key="2">
    <source>
        <dbReference type="Proteomes" id="UP000002039"/>
    </source>
</evidence>
<keyword evidence="1" id="KW-0489">Methyltransferase</keyword>
<reference evidence="2" key="1">
    <citation type="journal article" date="2015" name="PLoS Genet.">
        <title>The dynamic genome and transcriptome of the human fungal pathogen Blastomyces and close relative Emmonsia.</title>
        <authorList>
            <person name="Munoz J.F."/>
            <person name="Gauthier G.M."/>
            <person name="Desjardins C.A."/>
            <person name="Gallo J.E."/>
            <person name="Holder J."/>
            <person name="Sullivan T.D."/>
            <person name="Marty A.J."/>
            <person name="Carmen J.C."/>
            <person name="Chen Z."/>
            <person name="Ding L."/>
            <person name="Gujja S."/>
            <person name="Magrini V."/>
            <person name="Misas E."/>
            <person name="Mitreva M."/>
            <person name="Priest M."/>
            <person name="Saif S."/>
            <person name="Whiston E.A."/>
            <person name="Young S."/>
            <person name="Zeng Q."/>
            <person name="Goldman W.E."/>
            <person name="Mardis E.R."/>
            <person name="Taylor J.W."/>
            <person name="McEwen J.G."/>
            <person name="Clay O.K."/>
            <person name="Klein B.S."/>
            <person name="Cuomo C.A."/>
        </authorList>
    </citation>
    <scope>NUCLEOTIDE SEQUENCE [LARGE SCALE GENOMIC DNA]</scope>
    <source>
        <strain evidence="2">ER-3 / ATCC MYA-2586</strain>
    </source>
</reference>
<dbReference type="GeneID" id="69029263"/>
<proteinExistence type="predicted"/>
<keyword evidence="1" id="KW-0808">Transferase</keyword>
<name>A0ABP2F7T1_AJEDR</name>
<evidence type="ECO:0000313" key="1">
    <source>
        <dbReference type="EMBL" id="EEQ92431.2"/>
    </source>
</evidence>